<keyword evidence="2" id="KW-0964">Secreted</keyword>
<dbReference type="RefSeq" id="WP_379998358.1">
    <property type="nucleotide sequence ID" value="NZ_JBHSGN010000094.1"/>
</dbReference>
<evidence type="ECO:0000256" key="6">
    <source>
        <dbReference type="SAM" id="SignalP"/>
    </source>
</evidence>
<dbReference type="InterPro" id="IPR022385">
    <property type="entry name" value="Rhs_assc_core"/>
</dbReference>
<organism evidence="9 10">
    <name type="scientific">Dysgonomonas termitidis</name>
    <dbReference type="NCBI Taxonomy" id="1516126"/>
    <lineage>
        <taxon>Bacteria</taxon>
        <taxon>Pseudomonadati</taxon>
        <taxon>Bacteroidota</taxon>
        <taxon>Bacteroidia</taxon>
        <taxon>Bacteroidales</taxon>
        <taxon>Dysgonomonadaceae</taxon>
        <taxon>Dysgonomonas</taxon>
    </lineage>
</organism>
<evidence type="ECO:0000256" key="4">
    <source>
        <dbReference type="ARBA" id="ARBA00023026"/>
    </source>
</evidence>
<gene>
    <name evidence="9" type="ORF">ACFO6W_16350</name>
</gene>
<protein>
    <submittedName>
        <fullName evidence="9">SpvB/TcaC N-terminal domain-containing protein</fullName>
    </submittedName>
</protein>
<evidence type="ECO:0000259" key="7">
    <source>
        <dbReference type="Pfam" id="PF12256"/>
    </source>
</evidence>
<dbReference type="Pfam" id="PF03534">
    <property type="entry name" value="SpvB"/>
    <property type="match status" value="1"/>
</dbReference>
<dbReference type="Pfam" id="PF25023">
    <property type="entry name" value="TEN_YD-shell"/>
    <property type="match status" value="1"/>
</dbReference>
<dbReference type="InterPro" id="IPR003284">
    <property type="entry name" value="Sal_SpvB"/>
</dbReference>
<comment type="subcellular location">
    <subcellularLocation>
        <location evidence="1">Secreted</location>
    </subcellularLocation>
</comment>
<feature type="region of interest" description="Disordered" evidence="5">
    <location>
        <begin position="40"/>
        <end position="59"/>
    </location>
</feature>
<feature type="chain" id="PRO_5047342717" evidence="6">
    <location>
        <begin position="24"/>
        <end position="3313"/>
    </location>
</feature>
<dbReference type="PANTHER" id="PTHR32305:SF15">
    <property type="entry name" value="PROTEIN RHSA-RELATED"/>
    <property type="match status" value="1"/>
</dbReference>
<keyword evidence="6" id="KW-0732">Signal</keyword>
<dbReference type="Pfam" id="PF12256">
    <property type="entry name" value="TcdB_toxin_midN"/>
    <property type="match status" value="1"/>
</dbReference>
<name>A0ABV9KYM7_9BACT</name>
<feature type="domain" description="Teneurin-like YD-shell" evidence="8">
    <location>
        <begin position="2980"/>
        <end position="3061"/>
    </location>
</feature>
<evidence type="ECO:0000256" key="2">
    <source>
        <dbReference type="ARBA" id="ARBA00022525"/>
    </source>
</evidence>
<reference evidence="10" key="1">
    <citation type="journal article" date="2019" name="Int. J. Syst. Evol. Microbiol.">
        <title>The Global Catalogue of Microorganisms (GCM) 10K type strain sequencing project: providing services to taxonomists for standard genome sequencing and annotation.</title>
        <authorList>
            <consortium name="The Broad Institute Genomics Platform"/>
            <consortium name="The Broad Institute Genome Sequencing Center for Infectious Disease"/>
            <person name="Wu L."/>
            <person name="Ma J."/>
        </authorList>
    </citation>
    <scope>NUCLEOTIDE SEQUENCE [LARGE SCALE GENOMIC DNA]</scope>
    <source>
        <strain evidence="10">CCUG 66188</strain>
    </source>
</reference>
<evidence type="ECO:0000259" key="8">
    <source>
        <dbReference type="Pfam" id="PF25023"/>
    </source>
</evidence>
<evidence type="ECO:0000256" key="5">
    <source>
        <dbReference type="SAM" id="MobiDB-lite"/>
    </source>
</evidence>
<comment type="caution">
    <text evidence="9">The sequence shown here is derived from an EMBL/GenBank/DDBJ whole genome shotgun (WGS) entry which is preliminary data.</text>
</comment>
<dbReference type="InterPro" id="IPR028994">
    <property type="entry name" value="Integrin_alpha_N"/>
</dbReference>
<evidence type="ECO:0000256" key="3">
    <source>
        <dbReference type="ARBA" id="ARBA00022737"/>
    </source>
</evidence>
<dbReference type="SUPFAM" id="SSF69318">
    <property type="entry name" value="Integrin alpha N-terminal domain"/>
    <property type="match status" value="1"/>
</dbReference>
<sequence length="3313" mass="364725">MIHKKKRYALFCALAISAGILGAVVFSGRSLQKDVPVFSEVTGGQSPTAPKTDKKEASIETEVNPETKDLQHTAKTTQIQFVSSLQEGIIGSYAGKHLDNPSDNIFTVDINSELSDKDIVWLSYQLEGVSDFTNIPRSVNDRLATGGYLVKFSDKTSLQREQLNVNWLKKGENRIQFSLPENAEYGYKVSNLSIEVEKGANTSPLIVISSGTNFDNKAYISGYVQDKNAGQTKYYVDNKPVTTVEGAFESIVPLNNSRKIDVKAVYADGRELTKQIIITSGTNMDIEYALGQNVKQISKTFKKGIADNIQFETALLKVDSSALLTDSKNITVSTLRHIDIAALDMGMSNVTATHKGYRFLPHGEHFAEGAKVTIKYDRTRIPNGFTEDDIKTYYFDLGSKHWVALKRDTIDKKNQLIVSTTTHFTDMINGVIQTPESPETQGFAPTMMNDIKAADPTAKVQVIAPPAANNRGSAGLSYNFEMPPARNGMSPSLGIQYNSDGGAGWLGEGWDLSTPSISIDTRWGVPRYDEVNETETYSFNGSMLMTMDDSGESSVAHRGDKINRKTDRQFYPRNEGTFSKIIRKGSSPSNYTWEVTDKSGTKYTYGAVLKGTAKTLSTNKEVIVEWKLSRVEELHGDYIEYIYEAVDEPVRGGLTAKAIYLKEVRAGNKGEDPHTVVSLTSTTQKDKKSNSARYGFLTSNNRLLNKVEIAFEGQTLRSYTFTYKQRAFNTNILDKVTHLDAYGTAFASHTMDYYDDVDSKNGYKPFKTDAEIWNLNNDGIDAGFVNPVAILGAPGFSDKATALGGSKTTSTTISAYVGVGIGSPISKELSAGASYSRTNSTTQGLVTLVDINGDGLPDKVYKKDKSIYYRPNISQISDTEFKYGDEIKIAGISNFSRTKATTNTLGPKAYVPYVSTGSDVGKTTSKTDIYFSDLNNDGLLDIVIDGKVYFNHIVIDNNNKAVPTFTLSSGDTPSPISGGGVIDLSDTEVDPVEQAEIIANSPLQDVVRVWEAPFAGTIKVEGNVQLQAPQAGYDEKEYEKADGVRVAIQSGSTERWNKSIAKGDFMSYPANVNNISVTKGQKVYFRVQSGANEIANGAFDQVKWSPVISYTDRTNQTNPNGQGTTIFKLSETDYISIESPNYIPSASSATISGTFIKPVTSDNITLKAVLSTDETIDDGQGNAIANPAYQQVTVYERTFNWDETYNGNLTFNVANSIAGENLQFLIVSETNVGIEYIKWSPVIAYSIDGSTVNTTGTVTYPAYSTMLSEGQPYILAANGTLSIKPQFSALTSLPNSSINGTLLMAVKNVTGLLAKQQVTITNGIVAPASGISSLAASAGTIWVEYYIADAGLFAQLGIPQAVITANAVTSTVTANTFTVRGNDGYGIMYRGWGQFVYNAADGRYGNPIEESLLVLPQTEEAADPLKMVFMPMSPDSDGKKYWMGQTPDNYINGSLMSSSRLGEQDVLLTNPLADFSNVNVKTGNCIEGSGASAPVLESKSSSTGYFLGGGIGPVSGNISTASGWENNKRSFTDMNGDGFPDIITENQVQYTNVKGGFDGEILNGNYTHYSKNGSKSGGAGGGGIILSNSNTSSGTIPAGTSTEKKSSGTSSGSLWSKITAYSNAAKTSVENGTNKLKASGSLDGSLNNDETSYTLVDVNGDGLPDKINENKTVQINLGYGFTDPVDWNLDKIQEGKSTTISAGGGLGYDIKQSSFSGGFGITTTTSSVNYMLLDVNSDGLPDKVREDGGNVYVSLNTGNGFSPEFSWTGMERINKTASTSESANAAVTFGIIIPLTPIKIVTNPGGSIAQSMSRSLYDIRDIDGDGYPEIVSSDEDGKMTVYRSTIARTNKLKTVNNPLGGSFTLDYARTHATYDHPGGKWVMKSVEVNDGILDDGANMKTVFDYEDGKQERHEREFLGFGKVITKNIDTEAYETDKVYRKAIQEYDVNSVYTAGNQVRSAVEDAAGNKFSESVNEYHSYKVSASADTYNFAADNSICSDRAITFTPLKYTKSVVYEGQADGMTANESYYEYYLNGNYGDLKNYKYSDKGTLGNSGTGAFNYQTSVEYTNNTAKHILGLPVKVQVKGSDGKLYRQTEAAYDLAYANHLTKVTQTLDEGGNKAEIDITYDKYGNIKQKTLPANSKGQRMFYKYLYDRDYNMYVERVEDAFGYRSEMENYDYRYGIPLVTRDMNGYTMESAIDYLGRIETVTAPNEQAEGAPYTIKFEYHPQVEKNAGGIKSPAYAVTKHYDPQHPNDDLETVTFADGFGRALQVKKDGVVTTTTNGTIPQDQKVMIVSGRAKFDPFGRVREAFYPVTETMGSKTVFNPAFDTETPTKTHYDIMDRAVRTILPDNSESLMAYAKDNSSRTLVTTVTDAMGGKQSTFTNGSGLTVKTEQYSGPDGTITTRFEFDPINQLLKAIDNGNNETVSAYDMAGRRIHVTHPASGTTSFKYDNVSNLLSKQTANLASENKEITYDYDYSRLTAINYPDNPQNNVKYHYGNKNAKENRVGRLMLQEDATGAQEFYYDRLGNIEQVRRTVIIPNQAIATYITQWSYDSWNRLEQMVYPDGEKISYAYNTGGLLESVKGEKAYSYIYVNKLGYDKFEQRIYMKYCNGAETNYSYDPQRRRLSNLMVISGKETRKQIMNNAYSYDKVDNVLSVINTAPAPVTGMGGQMSHTYNYDGLYRLQSATGTYSGADNKLASYTLAMSYDNLHNITSKKQHVQQQGIQFDGMLKAGYDLTYEYNSQKPHQIANLKDENYRTEGSENQDKIKKDHTYQYDANGNLVYVNTAREKQDGQAEEKANERKLRWDEENRLQAINDNGFISGYWYDASGERVVKTSGDDEGIYVNDVFSGARTETANFTAYINPYLVISKGGQYTKHIYIGSQRIVSKLGDLDSYGQDPRRIEYAGSGISNITVDYKNKYKESQQAIKDNYANFEVPYYGTDNDDYVNGGGFCCGDSPKLKSFDPSKNDNPELYQYYYHSDHLGSSSLITDLDGEIVQHIEYVPFGEVFIEERNNTWNTPYLFNAKELDEETGLYYYGARYYDPKISLWLSTDPAQEKFPSVSTYAYCIQNPVKFVDPDGKEVYYDTEGNKLGKVGENNDVRVLNSTSLTRDDALNYIKSASEESIQALMDNSIAFADYFNDVSDVTNDAPLVPYIDNCYTAAKKQLLNAGYTPLGRTSAIDTKTDKGYNPNLKTDPIGGAIKIQTDLYDGKPVIVGVEQADSRGYFALEKRNANQSTGHFIVIRSVSKDENGVIKFNYLDNASYKGKNDVNNLTLNTKTGIIKGFMSQRNLTYTVSEVRSSKETVKK</sequence>
<dbReference type="NCBIfam" id="TIGR03696">
    <property type="entry name" value="Rhs_assc_core"/>
    <property type="match status" value="1"/>
</dbReference>
<evidence type="ECO:0000313" key="9">
    <source>
        <dbReference type="EMBL" id="MFC4675270.1"/>
    </source>
</evidence>
<feature type="region of interest" description="Disordered" evidence="5">
    <location>
        <begin position="1590"/>
        <end position="1613"/>
    </location>
</feature>
<accession>A0ABV9KYM7</accession>
<keyword evidence="10" id="KW-1185">Reference proteome</keyword>
<dbReference type="EMBL" id="JBHSGN010000094">
    <property type="protein sequence ID" value="MFC4675270.1"/>
    <property type="molecule type" value="Genomic_DNA"/>
</dbReference>
<dbReference type="PANTHER" id="PTHR32305">
    <property type="match status" value="1"/>
</dbReference>
<feature type="signal peptide" evidence="6">
    <location>
        <begin position="1"/>
        <end position="23"/>
    </location>
</feature>
<feature type="domain" description="Insecticide toxin TcdB middle/N-terminal" evidence="7">
    <location>
        <begin position="1819"/>
        <end position="1939"/>
    </location>
</feature>
<proteinExistence type="predicted"/>
<dbReference type="Proteomes" id="UP001596023">
    <property type="component" value="Unassembled WGS sequence"/>
</dbReference>
<dbReference type="InterPro" id="IPR050708">
    <property type="entry name" value="T6SS_VgrG/RHS"/>
</dbReference>
<keyword evidence="4" id="KW-0843">Virulence</keyword>
<dbReference type="InterPro" id="IPR022045">
    <property type="entry name" value="TcdB_toxin_mid/N"/>
</dbReference>
<keyword evidence="3" id="KW-0677">Repeat</keyword>
<evidence type="ECO:0000313" key="10">
    <source>
        <dbReference type="Proteomes" id="UP001596023"/>
    </source>
</evidence>
<dbReference type="InterPro" id="IPR056823">
    <property type="entry name" value="TEN-like_YD-shell"/>
</dbReference>
<evidence type="ECO:0000256" key="1">
    <source>
        <dbReference type="ARBA" id="ARBA00004613"/>
    </source>
</evidence>
<dbReference type="Gene3D" id="2.180.10.10">
    <property type="entry name" value="RHS repeat-associated core"/>
    <property type="match status" value="1"/>
</dbReference>